<dbReference type="EMBL" id="JYDJ01002655">
    <property type="protein sequence ID" value="KRX30197.1"/>
    <property type="molecule type" value="Genomic_DNA"/>
</dbReference>
<name>A0A0V0SUG6_9BILA</name>
<dbReference type="GO" id="GO:0042060">
    <property type="term" value="P:wound healing"/>
    <property type="evidence" value="ECO:0007669"/>
    <property type="project" value="TreeGrafter"/>
</dbReference>
<dbReference type="PANTHER" id="PTHR23169:SF23">
    <property type="entry name" value="SHORT STOP, ISOFORM H"/>
    <property type="match status" value="1"/>
</dbReference>
<feature type="non-terminal residue" evidence="1">
    <location>
        <position position="122"/>
    </location>
</feature>
<dbReference type="GO" id="GO:0005198">
    <property type="term" value="F:structural molecule activity"/>
    <property type="evidence" value="ECO:0007669"/>
    <property type="project" value="TreeGrafter"/>
</dbReference>
<dbReference type="InterPro" id="IPR043197">
    <property type="entry name" value="Plakin"/>
</dbReference>
<evidence type="ECO:0000313" key="2">
    <source>
        <dbReference type="Proteomes" id="UP000055048"/>
    </source>
</evidence>
<evidence type="ECO:0000313" key="1">
    <source>
        <dbReference type="EMBL" id="KRX30197.1"/>
    </source>
</evidence>
<reference evidence="1 2" key="1">
    <citation type="submission" date="2015-01" db="EMBL/GenBank/DDBJ databases">
        <title>Evolution of Trichinella species and genotypes.</title>
        <authorList>
            <person name="Korhonen P.K."/>
            <person name="Edoardo P."/>
            <person name="Giuseppe L.R."/>
            <person name="Gasser R.B."/>
        </authorList>
    </citation>
    <scope>NUCLEOTIDE SEQUENCE [LARGE SCALE GENOMIC DNA]</scope>
    <source>
        <strain evidence="1">ISS417</strain>
    </source>
</reference>
<keyword evidence="2" id="KW-1185">Reference proteome</keyword>
<dbReference type="GO" id="GO:0045104">
    <property type="term" value="P:intermediate filament cytoskeleton organization"/>
    <property type="evidence" value="ECO:0007669"/>
    <property type="project" value="InterPro"/>
</dbReference>
<dbReference type="Gene3D" id="1.20.58.60">
    <property type="match status" value="1"/>
</dbReference>
<dbReference type="GO" id="GO:0030056">
    <property type="term" value="C:hemidesmosome"/>
    <property type="evidence" value="ECO:0007669"/>
    <property type="project" value="TreeGrafter"/>
</dbReference>
<proteinExistence type="predicted"/>
<dbReference type="GO" id="GO:0005882">
    <property type="term" value="C:intermediate filament"/>
    <property type="evidence" value="ECO:0007669"/>
    <property type="project" value="TreeGrafter"/>
</dbReference>
<gene>
    <name evidence="1" type="ORF">T05_6236</name>
</gene>
<accession>A0A0V0SUG6</accession>
<dbReference type="GO" id="GO:0031122">
    <property type="term" value="P:cytoplasmic microtubule organization"/>
    <property type="evidence" value="ECO:0007669"/>
    <property type="project" value="TreeGrafter"/>
</dbReference>
<dbReference type="PANTHER" id="PTHR23169">
    <property type="entry name" value="ENVOPLAKIN"/>
    <property type="match status" value="1"/>
</dbReference>
<protein>
    <submittedName>
        <fullName evidence="1">Uncharacterized protein</fullName>
    </submittedName>
</protein>
<sequence length="122" mass="14209">MIQELFRQILDPSPMQRALLEQVLYRWENLWETSKMHAESIKAVEAVLTGIVEANEILNAHERTLCLYDYMPSNLDQLRNMHAELLSVQMLLQQQQAVFDDLSSNVGKLRQHVARTRFNVAD</sequence>
<comment type="caution">
    <text evidence="1">The sequence shown here is derived from an EMBL/GenBank/DDBJ whole genome shotgun (WGS) entry which is preliminary data.</text>
</comment>
<dbReference type="Proteomes" id="UP000055048">
    <property type="component" value="Unassembled WGS sequence"/>
</dbReference>
<dbReference type="GO" id="GO:0016020">
    <property type="term" value="C:membrane"/>
    <property type="evidence" value="ECO:0007669"/>
    <property type="project" value="TreeGrafter"/>
</dbReference>
<organism evidence="1 2">
    <name type="scientific">Trichinella murrelli</name>
    <dbReference type="NCBI Taxonomy" id="144512"/>
    <lineage>
        <taxon>Eukaryota</taxon>
        <taxon>Metazoa</taxon>
        <taxon>Ecdysozoa</taxon>
        <taxon>Nematoda</taxon>
        <taxon>Enoplea</taxon>
        <taxon>Dorylaimia</taxon>
        <taxon>Trichinellida</taxon>
        <taxon>Trichinellidae</taxon>
        <taxon>Trichinella</taxon>
    </lineage>
</organism>
<dbReference type="AlphaFoldDB" id="A0A0V0SUG6"/>
<dbReference type="OrthoDB" id="2250192at2759"/>
<dbReference type="GO" id="GO:0005737">
    <property type="term" value="C:cytoplasm"/>
    <property type="evidence" value="ECO:0007669"/>
    <property type="project" value="TreeGrafter"/>
</dbReference>
<dbReference type="STRING" id="144512.A0A0V0SUG6"/>